<dbReference type="InterPro" id="IPR003439">
    <property type="entry name" value="ABC_transporter-like_ATP-bd"/>
</dbReference>
<dbReference type="CDD" id="cd03230">
    <property type="entry name" value="ABC_DR_subfamily_A"/>
    <property type="match status" value="1"/>
</dbReference>
<dbReference type="PROSITE" id="PS00211">
    <property type="entry name" value="ABC_TRANSPORTER_1"/>
    <property type="match status" value="1"/>
</dbReference>
<proteinExistence type="inferred from homology"/>
<dbReference type="GO" id="GO:0005524">
    <property type="term" value="F:ATP binding"/>
    <property type="evidence" value="ECO:0007669"/>
    <property type="project" value="UniProtKB-KW"/>
</dbReference>
<keyword evidence="7" id="KW-1185">Reference proteome</keyword>
<dbReference type="PANTHER" id="PTHR43335">
    <property type="entry name" value="ABC TRANSPORTER, ATP-BINDING PROTEIN"/>
    <property type="match status" value="1"/>
</dbReference>
<evidence type="ECO:0000256" key="3">
    <source>
        <dbReference type="ARBA" id="ARBA00022741"/>
    </source>
</evidence>
<dbReference type="SMART" id="SM00382">
    <property type="entry name" value="AAA"/>
    <property type="match status" value="1"/>
</dbReference>
<dbReference type="InterPro" id="IPR027417">
    <property type="entry name" value="P-loop_NTPase"/>
</dbReference>
<dbReference type="EMBL" id="JACSQM010000005">
    <property type="protein sequence ID" value="MBD7964850.1"/>
    <property type="molecule type" value="Genomic_DNA"/>
</dbReference>
<evidence type="ECO:0000256" key="2">
    <source>
        <dbReference type="ARBA" id="ARBA00022448"/>
    </source>
</evidence>
<dbReference type="RefSeq" id="WP_191754134.1">
    <property type="nucleotide sequence ID" value="NZ_JACSQM010000005.1"/>
</dbReference>
<evidence type="ECO:0000256" key="1">
    <source>
        <dbReference type="ARBA" id="ARBA00005417"/>
    </source>
</evidence>
<reference evidence="6 7" key="1">
    <citation type="submission" date="2020-08" db="EMBL/GenBank/DDBJ databases">
        <title>A Genomic Blueprint of the Chicken Gut Microbiome.</title>
        <authorList>
            <person name="Gilroy R."/>
            <person name="Ravi A."/>
            <person name="Getino M."/>
            <person name="Pursley I."/>
            <person name="Horton D.L."/>
            <person name="Alikhan N.-F."/>
            <person name="Baker D."/>
            <person name="Gharbi K."/>
            <person name="Hall N."/>
            <person name="Watson M."/>
            <person name="Adriaenssens E.M."/>
            <person name="Foster-Nyarko E."/>
            <person name="Jarju S."/>
            <person name="Secka A."/>
            <person name="Antonio M."/>
            <person name="Oren A."/>
            <person name="Chaudhuri R."/>
            <person name="La Ragione R.M."/>
            <person name="Hildebrand F."/>
            <person name="Pallen M.J."/>
        </authorList>
    </citation>
    <scope>NUCLEOTIDE SEQUENCE [LARGE SCALE GENOMIC DNA]</scope>
    <source>
        <strain evidence="6 7">Sa2CUA10</strain>
    </source>
</reference>
<keyword evidence="3" id="KW-0547">Nucleotide-binding</keyword>
<sequence>MIEVKDLSKKIKQTYVLRDISFQFERGKIYGIYGKNGSGKTMLLRSLAGLLVPTEGKVLINSKELHKDISVPPSVGIIIENMQLLPQFDATTNLKMLAKIKKIATKDEIDESIKRVGLEQHGKLKVKKYSLGMKQRLNLAQAIFEKPDILLLDEPTNAIDEKGVSLVHKVLTEEKERGAIVIIASHNKEDLSLLCDYTLKMSDGLLIDEQF</sequence>
<protein>
    <submittedName>
        <fullName evidence="6">ABC transporter ATP-binding protein</fullName>
    </submittedName>
</protein>
<dbReference type="Proteomes" id="UP000603641">
    <property type="component" value="Unassembled WGS sequence"/>
</dbReference>
<dbReference type="SUPFAM" id="SSF52540">
    <property type="entry name" value="P-loop containing nucleoside triphosphate hydrolases"/>
    <property type="match status" value="1"/>
</dbReference>
<dbReference type="Pfam" id="PF00005">
    <property type="entry name" value="ABC_tran"/>
    <property type="match status" value="1"/>
</dbReference>
<evidence type="ECO:0000313" key="6">
    <source>
        <dbReference type="EMBL" id="MBD7964850.1"/>
    </source>
</evidence>
<dbReference type="PROSITE" id="PS50893">
    <property type="entry name" value="ABC_TRANSPORTER_2"/>
    <property type="match status" value="1"/>
</dbReference>
<keyword evidence="4 6" id="KW-0067">ATP-binding</keyword>
<evidence type="ECO:0000259" key="5">
    <source>
        <dbReference type="PROSITE" id="PS50893"/>
    </source>
</evidence>
<evidence type="ECO:0000313" key="7">
    <source>
        <dbReference type="Proteomes" id="UP000603641"/>
    </source>
</evidence>
<accession>A0ABR8SMY4</accession>
<gene>
    <name evidence="6" type="ORF">H9648_12375</name>
</gene>
<comment type="caution">
    <text evidence="6">The sequence shown here is derived from an EMBL/GenBank/DDBJ whole genome shotgun (WGS) entry which is preliminary data.</text>
</comment>
<comment type="similarity">
    <text evidence="1">Belongs to the ABC transporter superfamily.</text>
</comment>
<dbReference type="PANTHER" id="PTHR43335:SF4">
    <property type="entry name" value="ABC TRANSPORTER, ATP-BINDING PROTEIN"/>
    <property type="match status" value="1"/>
</dbReference>
<organism evidence="6 7">
    <name type="scientific">Fictibacillus norfolkensis</name>
    <dbReference type="NCBI Taxonomy" id="2762233"/>
    <lineage>
        <taxon>Bacteria</taxon>
        <taxon>Bacillati</taxon>
        <taxon>Bacillota</taxon>
        <taxon>Bacilli</taxon>
        <taxon>Bacillales</taxon>
        <taxon>Fictibacillaceae</taxon>
        <taxon>Fictibacillus</taxon>
    </lineage>
</organism>
<dbReference type="InterPro" id="IPR003593">
    <property type="entry name" value="AAA+_ATPase"/>
</dbReference>
<keyword evidence="2" id="KW-0813">Transport</keyword>
<feature type="domain" description="ABC transporter" evidence="5">
    <location>
        <begin position="2"/>
        <end position="211"/>
    </location>
</feature>
<dbReference type="InterPro" id="IPR017871">
    <property type="entry name" value="ABC_transporter-like_CS"/>
</dbReference>
<evidence type="ECO:0000256" key="4">
    <source>
        <dbReference type="ARBA" id="ARBA00022840"/>
    </source>
</evidence>
<name>A0ABR8SMY4_9BACL</name>
<dbReference type="Gene3D" id="3.40.50.300">
    <property type="entry name" value="P-loop containing nucleotide triphosphate hydrolases"/>
    <property type="match status" value="1"/>
</dbReference>